<comment type="caution">
    <text evidence="7">The sequence shown here is derived from an EMBL/GenBank/DDBJ whole genome shotgun (WGS) entry which is preliminary data.</text>
</comment>
<dbReference type="PROSITE" id="PS50905">
    <property type="entry name" value="FERRITIN_LIKE"/>
    <property type="match status" value="1"/>
</dbReference>
<dbReference type="AlphaFoldDB" id="A0A164VFG7"/>
<keyword evidence="8" id="KW-1185">Reference proteome</keyword>
<dbReference type="CDD" id="cd01056">
    <property type="entry name" value="Euk_Ferritin"/>
    <property type="match status" value="1"/>
</dbReference>
<dbReference type="PANTHER" id="PTHR11431">
    <property type="entry name" value="FERRITIN"/>
    <property type="match status" value="1"/>
</dbReference>
<dbReference type="InterPro" id="IPR009040">
    <property type="entry name" value="Ferritin-like_diiron"/>
</dbReference>
<dbReference type="InterPro" id="IPR009078">
    <property type="entry name" value="Ferritin-like_SF"/>
</dbReference>
<dbReference type="InterPro" id="IPR008331">
    <property type="entry name" value="Ferritin_DPS_dom"/>
</dbReference>
<evidence type="ECO:0000256" key="5">
    <source>
        <dbReference type="PIRSR" id="PIRSR601519-1"/>
    </source>
</evidence>
<organism evidence="7 8">
    <name type="scientific">Daphnia magna</name>
    <dbReference type="NCBI Taxonomy" id="35525"/>
    <lineage>
        <taxon>Eukaryota</taxon>
        <taxon>Metazoa</taxon>
        <taxon>Ecdysozoa</taxon>
        <taxon>Arthropoda</taxon>
        <taxon>Crustacea</taxon>
        <taxon>Branchiopoda</taxon>
        <taxon>Diplostraca</taxon>
        <taxon>Cladocera</taxon>
        <taxon>Anomopoda</taxon>
        <taxon>Daphniidae</taxon>
        <taxon>Daphnia</taxon>
    </lineage>
</organism>
<comment type="similarity">
    <text evidence="1 6">Belongs to the ferritin family.</text>
</comment>
<evidence type="ECO:0000256" key="2">
    <source>
        <dbReference type="ARBA" id="ARBA00022434"/>
    </source>
</evidence>
<dbReference type="GO" id="GO:0005737">
    <property type="term" value="C:cytoplasm"/>
    <property type="evidence" value="ECO:0007669"/>
    <property type="project" value="TreeGrafter"/>
</dbReference>
<dbReference type="GO" id="GO:0006879">
    <property type="term" value="P:intracellular iron ion homeostasis"/>
    <property type="evidence" value="ECO:0007669"/>
    <property type="project" value="UniProtKB-KW"/>
</dbReference>
<gene>
    <name evidence="7" type="ORF">APZ42_022333</name>
</gene>
<accession>A0A164VFG7</accession>
<dbReference type="GO" id="GO:0008199">
    <property type="term" value="F:ferric iron binding"/>
    <property type="evidence" value="ECO:0007669"/>
    <property type="project" value="InterPro"/>
</dbReference>
<keyword evidence="4 5" id="KW-0408">Iron</keyword>
<dbReference type="STRING" id="35525.A0A164VFG7"/>
<comment type="function">
    <text evidence="6">Stores iron in a soluble, non-toxic, readily available form. Important for iron homeostasis. Iron is taken up in the ferrous form and deposited as ferric hydroxides after oxidation.</text>
</comment>
<evidence type="ECO:0000313" key="7">
    <source>
        <dbReference type="EMBL" id="KZS12270.1"/>
    </source>
</evidence>
<dbReference type="GO" id="GO:0008198">
    <property type="term" value="F:ferrous iron binding"/>
    <property type="evidence" value="ECO:0007669"/>
    <property type="project" value="TreeGrafter"/>
</dbReference>
<keyword evidence="2 6" id="KW-0409">Iron storage</keyword>
<dbReference type="EMBL" id="LRGB01001361">
    <property type="protein sequence ID" value="KZS12270.1"/>
    <property type="molecule type" value="Genomic_DNA"/>
</dbReference>
<dbReference type="PANTHER" id="PTHR11431:SF51">
    <property type="entry name" value="FERRITIN"/>
    <property type="match status" value="1"/>
</dbReference>
<dbReference type="InterPro" id="IPR001519">
    <property type="entry name" value="Ferritin"/>
</dbReference>
<reference evidence="7 8" key="1">
    <citation type="submission" date="2016-03" db="EMBL/GenBank/DDBJ databases">
        <title>EvidentialGene: Evidence-directed Construction of Genes on Genomes.</title>
        <authorList>
            <person name="Gilbert D.G."/>
            <person name="Choi J.-H."/>
            <person name="Mockaitis K."/>
            <person name="Colbourne J."/>
            <person name="Pfrender M."/>
        </authorList>
    </citation>
    <scope>NUCLEOTIDE SEQUENCE [LARGE SCALE GENOMIC DNA]</scope>
    <source>
        <strain evidence="7 8">Xinb3</strain>
        <tissue evidence="7">Complete organism</tissue>
    </source>
</reference>
<evidence type="ECO:0000313" key="8">
    <source>
        <dbReference type="Proteomes" id="UP000076858"/>
    </source>
</evidence>
<dbReference type="Proteomes" id="UP000076858">
    <property type="component" value="Unassembled WGS sequence"/>
</dbReference>
<protein>
    <recommendedName>
        <fullName evidence="6">Ferritin</fullName>
    </recommendedName>
</protein>
<dbReference type="InterPro" id="IPR012347">
    <property type="entry name" value="Ferritin-like"/>
</dbReference>
<sequence>MKSVVSILVLIVACVRFASAAKCSDHILSLKADFFSEDDGGIYDRTACSASFSNFHKYTPQVHGLINEHIAQSFVYSIMSSHFETDFENRLGFSKYMDSLADTMWQHAISLIKYAGKRGTGVAPVDTSNGLSIKNLNNGIKPWTEIEALALALDHHQTLAIKVHQLHSSAKDAAFGDFLENQFVSDHVSRIRELSGHLTNLVPMVQEESSKDLALYLFDQSLV</sequence>
<dbReference type="OrthoDB" id="6363126at2759"/>
<name>A0A164VFG7_9CRUS</name>
<dbReference type="Gene3D" id="1.20.1260.10">
    <property type="match status" value="1"/>
</dbReference>
<evidence type="ECO:0000256" key="1">
    <source>
        <dbReference type="ARBA" id="ARBA00007513"/>
    </source>
</evidence>
<dbReference type="GO" id="GO:0006826">
    <property type="term" value="P:iron ion transport"/>
    <property type="evidence" value="ECO:0007669"/>
    <property type="project" value="InterPro"/>
</dbReference>
<dbReference type="SUPFAM" id="SSF47240">
    <property type="entry name" value="Ferritin-like"/>
    <property type="match status" value="1"/>
</dbReference>
<feature type="binding site" evidence="5">
    <location>
        <position position="107"/>
    </location>
    <ligand>
        <name>Fe cation</name>
        <dbReference type="ChEBI" id="CHEBI:24875"/>
        <label>1</label>
    </ligand>
</feature>
<proteinExistence type="inferred from homology"/>
<evidence type="ECO:0000256" key="3">
    <source>
        <dbReference type="ARBA" id="ARBA00022723"/>
    </source>
</evidence>
<dbReference type="Pfam" id="PF00210">
    <property type="entry name" value="Ferritin"/>
    <property type="match status" value="1"/>
</dbReference>
<evidence type="ECO:0000256" key="4">
    <source>
        <dbReference type="ARBA" id="ARBA00023004"/>
    </source>
</evidence>
<evidence type="ECO:0000256" key="6">
    <source>
        <dbReference type="RuleBase" id="RU361145"/>
    </source>
</evidence>
<keyword evidence="3 5" id="KW-0479">Metal-binding</keyword>